<feature type="transmembrane region" description="Helical" evidence="1">
    <location>
        <begin position="106"/>
        <end position="129"/>
    </location>
</feature>
<keyword evidence="3" id="KW-1185">Reference proteome</keyword>
<evidence type="ECO:0000313" key="2">
    <source>
        <dbReference type="EMBL" id="WGL16028.1"/>
    </source>
</evidence>
<feature type="transmembrane region" description="Helical" evidence="1">
    <location>
        <begin position="77"/>
        <end position="100"/>
    </location>
</feature>
<dbReference type="Proteomes" id="UP001236500">
    <property type="component" value="Chromosome"/>
</dbReference>
<feature type="transmembrane region" description="Helical" evidence="1">
    <location>
        <begin position="7"/>
        <end position="29"/>
    </location>
</feature>
<evidence type="ECO:0000256" key="1">
    <source>
        <dbReference type="SAM" id="Phobius"/>
    </source>
</evidence>
<evidence type="ECO:0000313" key="3">
    <source>
        <dbReference type="Proteomes" id="UP001236500"/>
    </source>
</evidence>
<dbReference type="EMBL" id="CP118605">
    <property type="protein sequence ID" value="WGL16028.1"/>
    <property type="molecule type" value="Genomic_DNA"/>
</dbReference>
<feature type="transmembrane region" description="Helical" evidence="1">
    <location>
        <begin position="49"/>
        <end position="70"/>
    </location>
</feature>
<reference evidence="2 3" key="1">
    <citation type="submission" date="2023-02" db="EMBL/GenBank/DDBJ databases">
        <title>Description and genomic characterization of Microbulbifer bruguierae sp. nov., isolated from the sediment of mangrove plant Bruguiera sexangula.</title>
        <authorList>
            <person name="Long M."/>
        </authorList>
    </citation>
    <scope>NUCLEOTIDE SEQUENCE [LARGE SCALE GENOMIC DNA]</scope>
    <source>
        <strain evidence="2 3">H12</strain>
    </source>
</reference>
<accession>A0ABY8NAU3</accession>
<keyword evidence="1" id="KW-0472">Membrane</keyword>
<protein>
    <submittedName>
        <fullName evidence="2">Uncharacterized protein</fullName>
    </submittedName>
</protein>
<proteinExistence type="predicted"/>
<keyword evidence="1" id="KW-0812">Transmembrane</keyword>
<name>A0ABY8NAU3_9GAMM</name>
<gene>
    <name evidence="2" type="ORF">PVT68_14780</name>
</gene>
<keyword evidence="1" id="KW-1133">Transmembrane helix</keyword>
<sequence length="137" mass="14731">MKKAIALFLLFLISVVSVFVVQLVITKLWNFAGISWGPGNLPVEPIQKIAMLSSTFIAGLFAPIVAITVYRKVPWVVIFAICVLGLTIDVFAALVPLATLPVWFKIVFVVSVPLQVILGTTIGIGLLGVEDKVAQPS</sequence>
<dbReference type="RefSeq" id="WP_280319315.1">
    <property type="nucleotide sequence ID" value="NZ_CP118605.1"/>
</dbReference>
<organism evidence="2 3">
    <name type="scientific">Microbulbifer bruguierae</name>
    <dbReference type="NCBI Taxonomy" id="3029061"/>
    <lineage>
        <taxon>Bacteria</taxon>
        <taxon>Pseudomonadati</taxon>
        <taxon>Pseudomonadota</taxon>
        <taxon>Gammaproteobacteria</taxon>
        <taxon>Cellvibrionales</taxon>
        <taxon>Microbulbiferaceae</taxon>
        <taxon>Microbulbifer</taxon>
    </lineage>
</organism>